<evidence type="ECO:0000256" key="7">
    <source>
        <dbReference type="ARBA" id="ARBA00023125"/>
    </source>
</evidence>
<dbReference type="CDD" id="cd12148">
    <property type="entry name" value="fungal_TF_MHR"/>
    <property type="match status" value="1"/>
</dbReference>
<dbReference type="FunFam" id="2.40.50.140:FF:000128">
    <property type="entry name" value="50S ribosomal protein L2"/>
    <property type="match status" value="1"/>
</dbReference>
<evidence type="ECO:0000256" key="14">
    <source>
        <dbReference type="SAM" id="MobiDB-lite"/>
    </source>
</evidence>
<feature type="region of interest" description="Disordered" evidence="14">
    <location>
        <begin position="26"/>
        <end position="60"/>
    </location>
</feature>
<dbReference type="PANTHER" id="PTHR47338">
    <property type="entry name" value="ZN(II)2CYS6 TRANSCRIPTION FACTOR (EUROFUNG)-RELATED"/>
    <property type="match status" value="1"/>
</dbReference>
<feature type="region of interest" description="Disordered" evidence="14">
    <location>
        <begin position="256"/>
        <end position="283"/>
    </location>
</feature>
<feature type="domain" description="Xylanolytic transcriptional activator regulatory" evidence="15">
    <location>
        <begin position="642"/>
        <end position="724"/>
    </location>
</feature>
<evidence type="ECO:0000256" key="8">
    <source>
        <dbReference type="ARBA" id="ARBA00023128"/>
    </source>
</evidence>
<dbReference type="InterPro" id="IPR036864">
    <property type="entry name" value="Zn2-C6_fun-type_DNA-bd_sf"/>
</dbReference>
<keyword evidence="4" id="KW-0479">Metal-binding</keyword>
<gene>
    <name evidence="18" type="ORF">ANOM_002181</name>
</gene>
<dbReference type="Gene3D" id="2.40.50.140">
    <property type="entry name" value="Nucleic acid-binding proteins"/>
    <property type="match status" value="1"/>
</dbReference>
<comment type="subcellular location">
    <subcellularLocation>
        <location evidence="2">Mitochondrion</location>
    </subcellularLocation>
    <subcellularLocation>
        <location evidence="1">Nucleus</location>
    </subcellularLocation>
</comment>
<dbReference type="GO" id="GO:0006351">
    <property type="term" value="P:DNA-templated transcription"/>
    <property type="evidence" value="ECO:0007669"/>
    <property type="project" value="InterPro"/>
</dbReference>
<feature type="compositionally biased region" description="Basic and acidic residues" evidence="14">
    <location>
        <begin position="269"/>
        <end position="283"/>
    </location>
</feature>
<dbReference type="SUPFAM" id="SSF50249">
    <property type="entry name" value="Nucleic acid-binding proteins"/>
    <property type="match status" value="1"/>
</dbReference>
<dbReference type="FunFam" id="4.10.950.10:FF:000001">
    <property type="entry name" value="50S ribosomal protein L2"/>
    <property type="match status" value="1"/>
</dbReference>
<dbReference type="GO" id="GO:0005840">
    <property type="term" value="C:ribosome"/>
    <property type="evidence" value="ECO:0007669"/>
    <property type="project" value="UniProtKB-KW"/>
</dbReference>
<comment type="caution">
    <text evidence="18">The sequence shown here is derived from an EMBL/GenBank/DDBJ whole genome shotgun (WGS) entry which is preliminary data.</text>
</comment>
<dbReference type="InterPro" id="IPR008991">
    <property type="entry name" value="Translation_prot_SH3-like_sf"/>
</dbReference>
<dbReference type="STRING" id="1509407.A0A0L1JBA4"/>
<dbReference type="InterPro" id="IPR014726">
    <property type="entry name" value="Ribosomal_uL2_dom3"/>
</dbReference>
<protein>
    <recommendedName>
        <fullName evidence="13">Large ribosomal subunit protein uL2m</fullName>
    </recommendedName>
</protein>
<dbReference type="InterPro" id="IPR012340">
    <property type="entry name" value="NA-bd_OB-fold"/>
</dbReference>
<evidence type="ECO:0000256" key="10">
    <source>
        <dbReference type="ARBA" id="ARBA00023242"/>
    </source>
</evidence>
<reference evidence="18 19" key="1">
    <citation type="submission" date="2014-06" db="EMBL/GenBank/DDBJ databases">
        <title>The Genome of the Aflatoxigenic Filamentous Fungus Aspergillus nomius.</title>
        <authorList>
            <person name="Moore M.G."/>
            <person name="Shannon B.M."/>
            <person name="Brian M.M."/>
        </authorList>
    </citation>
    <scope>NUCLEOTIDE SEQUENCE [LARGE SCALE GENOMIC DNA]</scope>
    <source>
        <strain evidence="18 19">NRRL 13137</strain>
    </source>
</reference>
<accession>A0A0L1JBA4</accession>
<keyword evidence="6" id="KW-0805">Transcription regulation</keyword>
<evidence type="ECO:0000256" key="11">
    <source>
        <dbReference type="ARBA" id="ARBA00023274"/>
    </source>
</evidence>
<dbReference type="InterPro" id="IPR014722">
    <property type="entry name" value="Rib_uL2_dom2"/>
</dbReference>
<keyword evidence="11" id="KW-0687">Ribonucleoprotein</keyword>
<dbReference type="Pfam" id="PF00181">
    <property type="entry name" value="Ribosomal_L2_N"/>
    <property type="match status" value="1"/>
</dbReference>
<name>A0A0L1JBA4_ASPN3</name>
<keyword evidence="9" id="KW-0804">Transcription</keyword>
<evidence type="ECO:0000256" key="3">
    <source>
        <dbReference type="ARBA" id="ARBA00005636"/>
    </source>
</evidence>
<feature type="region of interest" description="Disordered" evidence="14">
    <location>
        <begin position="946"/>
        <end position="1105"/>
    </location>
</feature>
<sequence length="1198" mass="132399">MLQPRLALTGLRLPFRCLSSVSSRSYSSVVPEKETPPTESSTSTFDPSIAFAPPPTRDDAGVQIRSYKPRTPGIRHLRRPINDHLWKGRPVQKLTFPKRGQSKGGRNNTGRVTIRHRGGGHKRRIRIVDFARTAPGPHLVERIEHDPGRSAHIALVRSQETQRLSYILAAEGMRAGDVVQSYMSGIPEDLWKSMGGVVDPGVLAARTAWRGNCLPLHMIPVGTLIFNVGLRPNKGGQLCRSAGTFATVIAKGSNTQAAQNEQAQEEGAEEKKPLSQREQQKQERIAKHITIRLQSGEVRLIHKDCCATVGVASNPNYQYSQLGKAGRSRWLNIRPTVRGLAMNAMDHPHGGGRGKSKGNVDPKSPWGLPAKSGYKTRPKWKVNKAVVVPRIQGQKRSVRDAWDMRALIGAAKTTLGHECAYDEVRKKSGPKRGYVKQLEARLAQVETLLKTQEVNPSQNSQGNSANIAAPKEFVGIPEAVPFTNGIDAPMSSPEGEINNIQSNDTFLAPGLDRTGNFGWDMISLGLEEPLPDREIIDELNKIYFEKIHPYMPILHRPRHLAAMDLAPSVRPPVCLQYITWCQAASVSEKYSNLHALFYQRARKYAELDEMKGLGESILSLPYCQTWLLIGTYEFRMMFFPRAWLSVGKAARLALMLGLNRLDGMGLEVKQSLPPARDWTEKEERRRVFWMAFCIDRFASVGTGWPVLIDERDVKTNLPATEEAFVKSKPQRTLRVEDILAGDGLSTLSSFGSVSFMAYMFGRNLSHLHRPDPQDNDHDLNGLYWQRHRSHDNVLLHFALAMPNHLRLPAGMSDPNVIFCNMAIHTSTICLHQAAIFKAEKNRMPEQIITESKRRCIVAADQISNIMKMISHMDLTALNPFMSYSVYVAARVFVQYLKSRPDDSAARSSLGFVFTALDAMKNKNPLTESFLVQLDVDIEGTPFRDIRQAKRPRITNVPNKGRGCTPLVPLDQSQKQQSLSAGPQQNYYTPSSLPSREEQSLAQLQNRNPPSDPFAKSPFNLSSGTESGPGTDTGLSPEFTDKSSNNSPASNDPSILNPTTIHDPSSSTYMPLDQSSPLKQQLSTSSSLNQANHQQSHPSLDTSSAVNMSMGTGPFGAFDIGFNSQLYPTGMVTPLGSNGSEGSIPMPTWDFGAPQTSNGENVDMITTGMESLEAQWAQLLGSGPGTGTGTGWDSWRNQA</sequence>
<dbReference type="GO" id="GO:0000981">
    <property type="term" value="F:DNA-binding transcription factor activity, RNA polymerase II-specific"/>
    <property type="evidence" value="ECO:0007669"/>
    <property type="project" value="InterPro"/>
</dbReference>
<feature type="compositionally biased region" description="Low complexity" evidence="14">
    <location>
        <begin position="1042"/>
        <end position="1053"/>
    </location>
</feature>
<dbReference type="GO" id="GO:0006412">
    <property type="term" value="P:translation"/>
    <property type="evidence" value="ECO:0007669"/>
    <property type="project" value="InterPro"/>
</dbReference>
<keyword evidence="5" id="KW-0689">Ribosomal protein</keyword>
<dbReference type="InterPro" id="IPR050815">
    <property type="entry name" value="TF_fung"/>
</dbReference>
<dbReference type="SMART" id="SM01382">
    <property type="entry name" value="Ribosomal_L2_C"/>
    <property type="match status" value="1"/>
</dbReference>
<dbReference type="EMBL" id="JNOM01000041">
    <property type="protein sequence ID" value="KNG88985.1"/>
    <property type="molecule type" value="Genomic_DNA"/>
</dbReference>
<evidence type="ECO:0000256" key="13">
    <source>
        <dbReference type="ARBA" id="ARBA00069872"/>
    </source>
</evidence>
<dbReference type="InterPro" id="IPR007219">
    <property type="entry name" value="XnlR_reg_dom"/>
</dbReference>
<dbReference type="PANTHER" id="PTHR47338:SF10">
    <property type="entry name" value="TRANSCRIPTION FACTOR DOMAIN-CONTAINING PROTEIN-RELATED"/>
    <property type="match status" value="1"/>
</dbReference>
<feature type="compositionally biased region" description="Polar residues" evidence="14">
    <location>
        <begin position="1018"/>
        <end position="1033"/>
    </location>
</feature>
<dbReference type="GeneID" id="26803985"/>
<evidence type="ECO:0000259" key="15">
    <source>
        <dbReference type="SMART" id="SM00906"/>
    </source>
</evidence>
<dbReference type="Gene3D" id="2.30.30.30">
    <property type="match status" value="1"/>
</dbReference>
<evidence type="ECO:0000313" key="19">
    <source>
        <dbReference type="Proteomes" id="UP000037505"/>
    </source>
</evidence>
<dbReference type="InterPro" id="IPR022666">
    <property type="entry name" value="Ribosomal_uL2_RNA-bd_dom"/>
</dbReference>
<evidence type="ECO:0000256" key="5">
    <source>
        <dbReference type="ARBA" id="ARBA00022980"/>
    </source>
</evidence>
<feature type="domain" description="Large ribosomal subunit protein uL2 C-terminal" evidence="16">
    <location>
        <begin position="208"/>
        <end position="369"/>
    </location>
</feature>
<feature type="region of interest" description="Disordered" evidence="14">
    <location>
        <begin position="95"/>
        <end position="118"/>
    </location>
</feature>
<keyword evidence="19" id="KW-1185">Reference proteome</keyword>
<keyword evidence="7" id="KW-0238">DNA-binding</keyword>
<evidence type="ECO:0000259" key="16">
    <source>
        <dbReference type="SMART" id="SM01382"/>
    </source>
</evidence>
<keyword evidence="10" id="KW-0539">Nucleus</keyword>
<evidence type="ECO:0000313" key="18">
    <source>
        <dbReference type="EMBL" id="KNG88985.1"/>
    </source>
</evidence>
<dbReference type="InterPro" id="IPR022669">
    <property type="entry name" value="Ribosomal_uL2_C"/>
</dbReference>
<dbReference type="Proteomes" id="UP000037505">
    <property type="component" value="Unassembled WGS sequence"/>
</dbReference>
<dbReference type="Pfam" id="PF03947">
    <property type="entry name" value="Ribosomal_L2_C"/>
    <property type="match status" value="1"/>
</dbReference>
<dbReference type="RefSeq" id="XP_015409908.1">
    <property type="nucleotide sequence ID" value="XM_015547438.1"/>
</dbReference>
<evidence type="ECO:0000259" key="17">
    <source>
        <dbReference type="SMART" id="SM01383"/>
    </source>
</evidence>
<comment type="function">
    <text evidence="12">Component of the mitochondrial ribosome (mitoribosome), a dedicated translation machinery responsible for the synthesis of mitochondrial genome-encoded proteins, including at least some of the essential transmembrane subunits of the mitochondrial respiratory chain. The mitoribosomes are attached to the mitochondrial inner membrane and translation products are cotranslationally integrated into the membrane.</text>
</comment>
<dbReference type="SMART" id="SM00906">
    <property type="entry name" value="Fungal_trans"/>
    <property type="match status" value="1"/>
</dbReference>
<dbReference type="GO" id="GO:0003735">
    <property type="term" value="F:structural constituent of ribosome"/>
    <property type="evidence" value="ECO:0007669"/>
    <property type="project" value="InterPro"/>
</dbReference>
<feature type="domain" description="Large ribosomal subunit protein uL2 RNA-binding" evidence="17">
    <location>
        <begin position="105"/>
        <end position="181"/>
    </location>
</feature>
<keyword evidence="8" id="KW-0496">Mitochondrion</keyword>
<evidence type="ECO:0000256" key="6">
    <source>
        <dbReference type="ARBA" id="ARBA00023015"/>
    </source>
</evidence>
<evidence type="ECO:0000256" key="12">
    <source>
        <dbReference type="ARBA" id="ARBA00037226"/>
    </source>
</evidence>
<dbReference type="GO" id="GO:0008270">
    <property type="term" value="F:zinc ion binding"/>
    <property type="evidence" value="ECO:0007669"/>
    <property type="project" value="InterPro"/>
</dbReference>
<dbReference type="AlphaFoldDB" id="A0A0L1JBA4"/>
<dbReference type="Gene3D" id="4.10.240.10">
    <property type="entry name" value="Zn(2)-C6 fungal-type DNA-binding domain"/>
    <property type="match status" value="1"/>
</dbReference>
<evidence type="ECO:0000256" key="4">
    <source>
        <dbReference type="ARBA" id="ARBA00022723"/>
    </source>
</evidence>
<dbReference type="GO" id="GO:1990904">
    <property type="term" value="C:ribonucleoprotein complex"/>
    <property type="evidence" value="ECO:0007669"/>
    <property type="project" value="UniProtKB-KW"/>
</dbReference>
<dbReference type="Pfam" id="PF04082">
    <property type="entry name" value="Fungal_trans"/>
    <property type="match status" value="1"/>
</dbReference>
<feature type="compositionally biased region" description="Polar residues" evidence="14">
    <location>
        <begin position="970"/>
        <end position="1008"/>
    </location>
</feature>
<organism evidence="18 19">
    <name type="scientific">Aspergillus nomiae NRRL (strain ATCC 15546 / NRRL 13137 / CBS 260.88 / M93)</name>
    <dbReference type="NCBI Taxonomy" id="1509407"/>
    <lineage>
        <taxon>Eukaryota</taxon>
        <taxon>Fungi</taxon>
        <taxon>Dikarya</taxon>
        <taxon>Ascomycota</taxon>
        <taxon>Pezizomycotina</taxon>
        <taxon>Eurotiomycetes</taxon>
        <taxon>Eurotiomycetidae</taxon>
        <taxon>Eurotiales</taxon>
        <taxon>Aspergillaceae</taxon>
        <taxon>Aspergillus</taxon>
        <taxon>Aspergillus subgen. Circumdati</taxon>
    </lineage>
</organism>
<feature type="region of interest" description="Disordered" evidence="14">
    <location>
        <begin position="348"/>
        <end position="374"/>
    </location>
</feature>
<proteinExistence type="inferred from homology"/>
<dbReference type="SMART" id="SM01383">
    <property type="entry name" value="Ribosomal_L2"/>
    <property type="match status" value="1"/>
</dbReference>
<feature type="compositionally biased region" description="Polar residues" evidence="14">
    <location>
        <begin position="1055"/>
        <end position="1105"/>
    </location>
</feature>
<evidence type="ECO:0000256" key="2">
    <source>
        <dbReference type="ARBA" id="ARBA00004173"/>
    </source>
</evidence>
<dbReference type="GO" id="GO:0005739">
    <property type="term" value="C:mitochondrion"/>
    <property type="evidence" value="ECO:0007669"/>
    <property type="project" value="UniProtKB-SubCell"/>
</dbReference>
<evidence type="ECO:0000256" key="1">
    <source>
        <dbReference type="ARBA" id="ARBA00004123"/>
    </source>
</evidence>
<comment type="similarity">
    <text evidence="3">Belongs to the universal ribosomal protein uL2 family.</text>
</comment>
<evidence type="ECO:0000256" key="9">
    <source>
        <dbReference type="ARBA" id="ARBA00023163"/>
    </source>
</evidence>
<dbReference type="Gene3D" id="4.10.950.10">
    <property type="entry name" value="Ribosomal protein L2, domain 3"/>
    <property type="match status" value="1"/>
</dbReference>
<dbReference type="OrthoDB" id="5600212at2759"/>
<dbReference type="GO" id="GO:0003677">
    <property type="term" value="F:DNA binding"/>
    <property type="evidence" value="ECO:0007669"/>
    <property type="project" value="UniProtKB-KW"/>
</dbReference>
<dbReference type="GO" id="GO:0005634">
    <property type="term" value="C:nucleus"/>
    <property type="evidence" value="ECO:0007669"/>
    <property type="project" value="UniProtKB-SubCell"/>
</dbReference>
<dbReference type="SUPFAM" id="SSF50104">
    <property type="entry name" value="Translation proteins SH3-like domain"/>
    <property type="match status" value="1"/>
</dbReference>